<gene>
    <name evidence="1" type="ORF">MiSe_11740</name>
</gene>
<protein>
    <submittedName>
        <fullName evidence="1">Uncharacterized protein</fullName>
    </submittedName>
</protein>
<sequence length="43" mass="5201">MRQYKTGLYRARNSQKEPLGFCPLIMPSQEKRQIHQKPPYRQP</sequence>
<keyword evidence="2" id="KW-1185">Reference proteome</keyword>
<dbReference type="Proteomes" id="UP001050975">
    <property type="component" value="Unassembled WGS sequence"/>
</dbReference>
<dbReference type="AlphaFoldDB" id="A0AAV3X351"/>
<name>A0AAV3X351_9CYAN</name>
<dbReference type="EMBL" id="BLAY01000013">
    <property type="protein sequence ID" value="GET36423.1"/>
    <property type="molecule type" value="Genomic_DNA"/>
</dbReference>
<organism evidence="1 2">
    <name type="scientific">Microseira wollei NIES-4236</name>
    <dbReference type="NCBI Taxonomy" id="2530354"/>
    <lineage>
        <taxon>Bacteria</taxon>
        <taxon>Bacillati</taxon>
        <taxon>Cyanobacteriota</taxon>
        <taxon>Cyanophyceae</taxon>
        <taxon>Oscillatoriophycideae</taxon>
        <taxon>Aerosakkonematales</taxon>
        <taxon>Aerosakkonemataceae</taxon>
        <taxon>Microseira</taxon>
    </lineage>
</organism>
<evidence type="ECO:0000313" key="2">
    <source>
        <dbReference type="Proteomes" id="UP001050975"/>
    </source>
</evidence>
<reference evidence="1" key="1">
    <citation type="submission" date="2019-10" db="EMBL/GenBank/DDBJ databases">
        <title>Draft genome sequece of Microseira wollei NIES-4236.</title>
        <authorList>
            <person name="Yamaguchi H."/>
            <person name="Suzuki S."/>
            <person name="Kawachi M."/>
        </authorList>
    </citation>
    <scope>NUCLEOTIDE SEQUENCE</scope>
    <source>
        <strain evidence="1">NIES-4236</strain>
    </source>
</reference>
<proteinExistence type="predicted"/>
<comment type="caution">
    <text evidence="1">The sequence shown here is derived from an EMBL/GenBank/DDBJ whole genome shotgun (WGS) entry which is preliminary data.</text>
</comment>
<evidence type="ECO:0000313" key="1">
    <source>
        <dbReference type="EMBL" id="GET36423.1"/>
    </source>
</evidence>
<accession>A0AAV3X351</accession>